<feature type="transmembrane region" description="Helical" evidence="7">
    <location>
        <begin position="12"/>
        <end position="38"/>
    </location>
</feature>
<feature type="transmembrane region" description="Helical" evidence="7">
    <location>
        <begin position="177"/>
        <end position="198"/>
    </location>
</feature>
<dbReference type="InterPro" id="IPR010656">
    <property type="entry name" value="DctM"/>
</dbReference>
<evidence type="ECO:0000256" key="5">
    <source>
        <dbReference type="ARBA" id="ARBA00022989"/>
    </source>
</evidence>
<organism evidence="9 10">
    <name type="scientific">Roseovarius pacificus</name>
    <dbReference type="NCBI Taxonomy" id="337701"/>
    <lineage>
        <taxon>Bacteria</taxon>
        <taxon>Pseudomonadati</taxon>
        <taxon>Pseudomonadota</taxon>
        <taxon>Alphaproteobacteria</taxon>
        <taxon>Rhodobacterales</taxon>
        <taxon>Roseobacteraceae</taxon>
        <taxon>Roseovarius</taxon>
    </lineage>
</organism>
<feature type="transmembrane region" description="Helical" evidence="7">
    <location>
        <begin position="97"/>
        <end position="130"/>
    </location>
</feature>
<evidence type="ECO:0000256" key="7">
    <source>
        <dbReference type="RuleBase" id="RU369079"/>
    </source>
</evidence>
<feature type="transmembrane region" description="Helical" evidence="7">
    <location>
        <begin position="413"/>
        <end position="441"/>
    </location>
</feature>
<dbReference type="GO" id="GO:0022857">
    <property type="term" value="F:transmembrane transporter activity"/>
    <property type="evidence" value="ECO:0007669"/>
    <property type="project" value="UniProtKB-UniRule"/>
</dbReference>
<feature type="transmembrane region" description="Helical" evidence="7">
    <location>
        <begin position="229"/>
        <end position="247"/>
    </location>
</feature>
<evidence type="ECO:0000256" key="6">
    <source>
        <dbReference type="ARBA" id="ARBA00023136"/>
    </source>
</evidence>
<feature type="transmembrane region" description="Helical" evidence="7">
    <location>
        <begin position="347"/>
        <end position="366"/>
    </location>
</feature>
<dbReference type="STRING" id="337701.SAMN05444398_11177"/>
<dbReference type="PANTHER" id="PTHR33362">
    <property type="entry name" value="SIALIC ACID TRAP TRANSPORTER PERMEASE PROTEIN SIAT-RELATED"/>
    <property type="match status" value="1"/>
</dbReference>
<proteinExistence type="inferred from homology"/>
<dbReference type="Proteomes" id="UP000183974">
    <property type="component" value="Unassembled WGS sequence"/>
</dbReference>
<keyword evidence="2" id="KW-1003">Cell membrane</keyword>
<keyword evidence="4 7" id="KW-0812">Transmembrane</keyword>
<dbReference type="EMBL" id="FRBR01000011">
    <property type="protein sequence ID" value="SHM19480.1"/>
    <property type="molecule type" value="Genomic_DNA"/>
</dbReference>
<keyword evidence="10" id="KW-1185">Reference proteome</keyword>
<evidence type="ECO:0000256" key="3">
    <source>
        <dbReference type="ARBA" id="ARBA00022519"/>
    </source>
</evidence>
<reference evidence="9 10" key="1">
    <citation type="submission" date="2016-11" db="EMBL/GenBank/DDBJ databases">
        <authorList>
            <person name="Jaros S."/>
            <person name="Januszkiewicz K."/>
            <person name="Wedrychowicz H."/>
        </authorList>
    </citation>
    <scope>NUCLEOTIDE SEQUENCE [LARGE SCALE GENOMIC DNA]</scope>
    <source>
        <strain evidence="9 10">DSM 29589</strain>
    </source>
</reference>
<sequence>MTEYILPIAMVLMLVGGIFTGYPVALVLAGVGILFTFIGDVPLIFLNTISSRIFTGTLTNWLMMAVPLFVFMGLMLEKSNIARNLLLALERLFAQRPGGLALSVTIVGVVMAASTGIIGASVVMLGLMALPVMLKQNYSMRLAAGTICSAGTLGILIPPSIMLVLVGDILQISIGDLFMGAVIPGLILGGLYALYILITTHIDPSIAPPSERGEKVSTLEALAVLVKHLIAPVLLILGVLGSIVAGVATPTEAAAIGALGATILAAVMRQLTWKNLVDCVQETALTTAMILTVAIGATVFSAIFKRVGGDYMIEDAVMAIASGPYQTLFLIMGLIFVLGFFLEWIEISYVVLPLFAPIIAGLDFGFENSAITLTWFAVLVAVNLQTSFLTPPFGYALFYLRGIAPPELGIRDIYAGIVPFVLIQILGLLLCILFPALVLWLPGVTVN</sequence>
<dbReference type="Pfam" id="PF06808">
    <property type="entry name" value="DctM"/>
    <property type="match status" value="1"/>
</dbReference>
<dbReference type="RefSeq" id="WP_073035956.1">
    <property type="nucleotide sequence ID" value="NZ_BMLR01000012.1"/>
</dbReference>
<feature type="transmembrane region" description="Helical" evidence="7">
    <location>
        <begin position="254"/>
        <end position="272"/>
    </location>
</feature>
<dbReference type="InterPro" id="IPR004681">
    <property type="entry name" value="TRAP_DctM"/>
</dbReference>
<gene>
    <name evidence="9" type="ORF">SAMN05444398_11177</name>
</gene>
<feature type="transmembrane region" description="Helical" evidence="7">
    <location>
        <begin position="142"/>
        <end position="165"/>
    </location>
</feature>
<evidence type="ECO:0000256" key="2">
    <source>
        <dbReference type="ARBA" id="ARBA00022475"/>
    </source>
</evidence>
<dbReference type="NCBIfam" id="TIGR00786">
    <property type="entry name" value="dctM"/>
    <property type="match status" value="1"/>
</dbReference>
<feature type="transmembrane region" description="Helical" evidence="7">
    <location>
        <begin position="284"/>
        <end position="304"/>
    </location>
</feature>
<feature type="transmembrane region" description="Helical" evidence="7">
    <location>
        <begin position="58"/>
        <end position="76"/>
    </location>
</feature>
<evidence type="ECO:0000256" key="4">
    <source>
        <dbReference type="ARBA" id="ARBA00022692"/>
    </source>
</evidence>
<dbReference type="PANTHER" id="PTHR33362:SF7">
    <property type="entry name" value="SLL1103 PROTEIN"/>
    <property type="match status" value="1"/>
</dbReference>
<dbReference type="OrthoDB" id="7339120at2"/>
<feature type="transmembrane region" description="Helical" evidence="7">
    <location>
        <begin position="373"/>
        <end position="393"/>
    </location>
</feature>
<evidence type="ECO:0000256" key="1">
    <source>
        <dbReference type="ARBA" id="ARBA00004429"/>
    </source>
</evidence>
<feature type="transmembrane region" description="Helical" evidence="7">
    <location>
        <begin position="316"/>
        <end position="341"/>
    </location>
</feature>
<accession>A0A1M7GTF0</accession>
<feature type="domain" description="TRAP C4-dicarboxylate transport system permease DctM subunit" evidence="8">
    <location>
        <begin position="12"/>
        <end position="437"/>
    </location>
</feature>
<comment type="subunit">
    <text evidence="7">The complex comprises the extracytoplasmic solute receptor protein and the two transmembrane proteins.</text>
</comment>
<dbReference type="AlphaFoldDB" id="A0A1M7GTF0"/>
<name>A0A1M7GTF0_9RHOB</name>
<keyword evidence="3 7" id="KW-0997">Cell inner membrane</keyword>
<protein>
    <recommendedName>
        <fullName evidence="7">TRAP transporter large permease protein</fullName>
    </recommendedName>
</protein>
<evidence type="ECO:0000313" key="10">
    <source>
        <dbReference type="Proteomes" id="UP000183974"/>
    </source>
</evidence>
<dbReference type="GO" id="GO:0005886">
    <property type="term" value="C:plasma membrane"/>
    <property type="evidence" value="ECO:0007669"/>
    <property type="project" value="UniProtKB-SubCell"/>
</dbReference>
<comment type="function">
    <text evidence="7">Part of the tripartite ATP-independent periplasmic (TRAP) transport system.</text>
</comment>
<keyword evidence="6 7" id="KW-0472">Membrane</keyword>
<evidence type="ECO:0000313" key="9">
    <source>
        <dbReference type="EMBL" id="SHM19480.1"/>
    </source>
</evidence>
<evidence type="ECO:0000259" key="8">
    <source>
        <dbReference type="Pfam" id="PF06808"/>
    </source>
</evidence>
<keyword evidence="7" id="KW-0813">Transport</keyword>
<keyword evidence="5 7" id="KW-1133">Transmembrane helix</keyword>
<comment type="similarity">
    <text evidence="7">Belongs to the TRAP transporter large permease family.</text>
</comment>
<comment type="subcellular location">
    <subcellularLocation>
        <location evidence="1 7">Cell inner membrane</location>
        <topology evidence="1 7">Multi-pass membrane protein</topology>
    </subcellularLocation>
</comment>